<evidence type="ECO:0000313" key="2">
    <source>
        <dbReference type="Proteomes" id="UP000532194"/>
    </source>
</evidence>
<reference evidence="1 2" key="1">
    <citation type="submission" date="2020-02" db="EMBL/GenBank/DDBJ databases">
        <title>Characterization of phylogenetic diversity of novel bifidobacterial species isolated in Czech ZOOs.</title>
        <authorList>
            <person name="Lugli G.A."/>
            <person name="Vera N.B."/>
            <person name="Ventura M."/>
        </authorList>
    </citation>
    <scope>NUCLEOTIDE SEQUENCE [LARGE SCALE GENOMIC DNA]</scope>
    <source>
        <strain evidence="1 2">DSM 109957</strain>
    </source>
</reference>
<keyword evidence="2" id="KW-1185">Reference proteome</keyword>
<accession>A0A7Y0ERT2</accession>
<sequence>MRAQDILEQYVRTMCEAVGETNITIEFEDAD</sequence>
<gene>
    <name evidence="1" type="ORF">G1C95_2402</name>
</gene>
<organism evidence="1 2">
    <name type="scientific">Bifidobacterium oedipodis</name>
    <dbReference type="NCBI Taxonomy" id="2675322"/>
    <lineage>
        <taxon>Bacteria</taxon>
        <taxon>Bacillati</taxon>
        <taxon>Actinomycetota</taxon>
        <taxon>Actinomycetes</taxon>
        <taxon>Bifidobacteriales</taxon>
        <taxon>Bifidobacteriaceae</taxon>
        <taxon>Bifidobacterium</taxon>
    </lineage>
</organism>
<dbReference type="AlphaFoldDB" id="A0A7Y0ERT2"/>
<evidence type="ECO:0000313" key="1">
    <source>
        <dbReference type="EMBL" id="NMM95214.1"/>
    </source>
</evidence>
<proteinExistence type="predicted"/>
<dbReference type="Proteomes" id="UP000532194">
    <property type="component" value="Unassembled WGS sequence"/>
</dbReference>
<dbReference type="EMBL" id="JAAIII010000011">
    <property type="protein sequence ID" value="NMM95214.1"/>
    <property type="molecule type" value="Genomic_DNA"/>
</dbReference>
<comment type="caution">
    <text evidence="1">The sequence shown here is derived from an EMBL/GenBank/DDBJ whole genome shotgun (WGS) entry which is preliminary data.</text>
</comment>
<name>A0A7Y0ERT2_9BIFI</name>
<protein>
    <submittedName>
        <fullName evidence="1">Uncharacterized protein</fullName>
    </submittedName>
</protein>